<evidence type="ECO:0000313" key="8">
    <source>
        <dbReference type="EMBL" id="TCL42923.1"/>
    </source>
</evidence>
<dbReference type="NCBIfam" id="TIGR00691">
    <property type="entry name" value="spoT_relA"/>
    <property type="match status" value="1"/>
</dbReference>
<dbReference type="PROSITE" id="PS51880">
    <property type="entry name" value="TGS"/>
    <property type="match status" value="1"/>
</dbReference>
<evidence type="ECO:0000259" key="7">
    <source>
        <dbReference type="PROSITE" id="PS51880"/>
    </source>
</evidence>
<dbReference type="Gene3D" id="3.30.70.260">
    <property type="match status" value="1"/>
</dbReference>
<dbReference type="CDD" id="cd04876">
    <property type="entry name" value="ACT_RelA-SpoT"/>
    <property type="match status" value="1"/>
</dbReference>
<dbReference type="RefSeq" id="WP_079700082.1">
    <property type="nucleotide sequence ID" value="NZ_JADNAH010000064.1"/>
</dbReference>
<gene>
    <name evidence="8" type="ORF">EDD78_10724</name>
</gene>
<reference evidence="8 9" key="1">
    <citation type="submission" date="2019-03" db="EMBL/GenBank/DDBJ databases">
        <title>Genomic Encyclopedia of Type Strains, Phase IV (KMG-IV): sequencing the most valuable type-strain genomes for metagenomic binning, comparative biology and taxonomic classification.</title>
        <authorList>
            <person name="Goeker M."/>
        </authorList>
    </citation>
    <scope>NUCLEOTIDE SEQUENCE [LARGE SCALE GENOMIC DNA]</scope>
    <source>
        <strain evidence="8 9">DSM 100433</strain>
    </source>
</reference>
<dbReference type="GO" id="GO:0008728">
    <property type="term" value="F:GTP diphosphokinase activity"/>
    <property type="evidence" value="ECO:0007669"/>
    <property type="project" value="UniProtKB-EC"/>
</dbReference>
<evidence type="ECO:0000256" key="1">
    <source>
        <dbReference type="ARBA" id="ARBA00004976"/>
    </source>
</evidence>
<comment type="caution">
    <text evidence="8">The sequence shown here is derived from an EMBL/GenBank/DDBJ whole genome shotgun (WGS) entry which is preliminary data.</text>
</comment>
<dbReference type="CDD" id="cd05399">
    <property type="entry name" value="NT_Rel-Spo_like"/>
    <property type="match status" value="1"/>
</dbReference>
<dbReference type="PROSITE" id="PS51831">
    <property type="entry name" value="HD"/>
    <property type="match status" value="1"/>
</dbReference>
<dbReference type="SUPFAM" id="SSF55021">
    <property type="entry name" value="ACT-like"/>
    <property type="match status" value="1"/>
</dbReference>
<accession>A0A9X8UJD0</accession>
<dbReference type="Gene3D" id="1.10.3210.10">
    <property type="entry name" value="Hypothetical protein af1432"/>
    <property type="match status" value="1"/>
</dbReference>
<comment type="catalytic activity">
    <reaction evidence="3">
        <text>GTP + ATP = guanosine 3'-diphosphate 5'-triphosphate + AMP</text>
        <dbReference type="Rhea" id="RHEA:22088"/>
        <dbReference type="ChEBI" id="CHEBI:30616"/>
        <dbReference type="ChEBI" id="CHEBI:37565"/>
        <dbReference type="ChEBI" id="CHEBI:142410"/>
        <dbReference type="ChEBI" id="CHEBI:456215"/>
        <dbReference type="EC" id="2.7.6.5"/>
    </reaction>
</comment>
<dbReference type="FunFam" id="3.30.460.10:FF:000001">
    <property type="entry name" value="GTP pyrophosphokinase RelA"/>
    <property type="match status" value="1"/>
</dbReference>
<dbReference type="InterPro" id="IPR004095">
    <property type="entry name" value="TGS"/>
</dbReference>
<keyword evidence="9" id="KW-1185">Reference proteome</keyword>
<comment type="function">
    <text evidence="4">In eubacteria ppGpp (guanosine 3'-diphosphate 5'-diphosphate) is a mediator of the stringent response that coordinates a variety of cellular activities in response to changes in nutritional abundance.</text>
</comment>
<dbReference type="Pfam" id="PF13291">
    <property type="entry name" value="ACT_4"/>
    <property type="match status" value="1"/>
</dbReference>
<dbReference type="InterPro" id="IPR012675">
    <property type="entry name" value="Beta-grasp_dom_sf"/>
</dbReference>
<dbReference type="Pfam" id="PF19296">
    <property type="entry name" value="RelA_AH_RIS"/>
    <property type="match status" value="1"/>
</dbReference>
<dbReference type="EC" id="2.7.6.5" evidence="2"/>
<feature type="domain" description="TGS" evidence="7">
    <location>
        <begin position="384"/>
        <end position="447"/>
    </location>
</feature>
<dbReference type="PANTHER" id="PTHR21262">
    <property type="entry name" value="GUANOSINE-3',5'-BIS DIPHOSPHATE 3'-PYROPHOSPHOHYDROLASE"/>
    <property type="match status" value="1"/>
</dbReference>
<dbReference type="InterPro" id="IPR006674">
    <property type="entry name" value="HD_domain"/>
</dbReference>
<evidence type="ECO:0000313" key="9">
    <source>
        <dbReference type="Proteomes" id="UP000294682"/>
    </source>
</evidence>
<feature type="domain" description="HD" evidence="6">
    <location>
        <begin position="46"/>
        <end position="145"/>
    </location>
</feature>
<dbReference type="GO" id="GO:0005886">
    <property type="term" value="C:plasma membrane"/>
    <property type="evidence" value="ECO:0007669"/>
    <property type="project" value="TreeGrafter"/>
</dbReference>
<evidence type="ECO:0000259" key="5">
    <source>
        <dbReference type="PROSITE" id="PS51671"/>
    </source>
</evidence>
<dbReference type="FunFam" id="1.10.3210.10:FF:000001">
    <property type="entry name" value="GTP pyrophosphokinase RelA"/>
    <property type="match status" value="1"/>
</dbReference>
<evidence type="ECO:0000259" key="6">
    <source>
        <dbReference type="PROSITE" id="PS51831"/>
    </source>
</evidence>
<dbReference type="Pfam" id="PF04607">
    <property type="entry name" value="RelA_SpoT"/>
    <property type="match status" value="1"/>
</dbReference>
<dbReference type="SUPFAM" id="SSF81271">
    <property type="entry name" value="TGS-like"/>
    <property type="match status" value="1"/>
</dbReference>
<dbReference type="InterPro" id="IPR002912">
    <property type="entry name" value="ACT_dom"/>
</dbReference>
<dbReference type="PROSITE" id="PS51671">
    <property type="entry name" value="ACT"/>
    <property type="match status" value="1"/>
</dbReference>
<dbReference type="InterPro" id="IPR012676">
    <property type="entry name" value="TGS-like"/>
</dbReference>
<dbReference type="InterPro" id="IPR045600">
    <property type="entry name" value="RelA/SpoT_AH_RIS"/>
</dbReference>
<dbReference type="Pfam" id="PF02824">
    <property type="entry name" value="TGS"/>
    <property type="match status" value="1"/>
</dbReference>
<dbReference type="CDD" id="cd00077">
    <property type="entry name" value="HDc"/>
    <property type="match status" value="1"/>
</dbReference>
<sequence length="726" mass="82985">MIQSFEELKNIIGGQSIAYDMERIGAAYELAQRAHEGQKRMSGEPYISHPLNVAEILVQLGMDTDSICAALLHDVVEDTDYTLGDIRKRFGAEVAGLVDGVTKLGKIPFSSREEQQAENVRKMLLAMAKDVRVIIVKLADRLHNMRTLGVKPEQKRRDTSLETMEVYAPIAHRLGITAIKEELEDLSLRFLDPIGYSEIEHMLDLKRDERLAFLKKIEDKIRLRLQEEHQSIQIYGRVKSIYGIYRKVYMQGRSFEEIYDIYAVRVIVETVNECYNILGIIHDMFRPLPNRFKDYISTPKQNLYQSLHTTVLDKEGIPFEVQIRTFDMHYTAEYGIAAHWKYKEGIQGHDKLEERLSWIRQLLENQKESEDAREIISTIKTDLAPEEVFVFTPKGDVISLPSGATVIDFAYAIHSAVGNRMVGAKVDGRIVSLDTVVHTGNIVEILTTNVPGHGPSRDWLSIVRTAEARNKIRTWFKKERKEENTQEGRAELEREFRRNGINLPDEQMKEFLLAIAQRQHFHSIEEFCAAIGYGGISLSRIMPRVKEDYTKNYRQSDDQKLESLMAMKPKKERKATSGVIVEELEGCLVKYARCCNPLPGDDIVGFITRGYGVSIHKADCQNVINAMADQSQSERWVRARWANTVREKFKTTIDIYANDRESLLADISIAIANMHLQVHSLNAKELKDRHSSIQITFETTDIAQLNLVLSSLRQIEGVVSVTRSVQ</sequence>
<dbReference type="SUPFAM" id="SSF109604">
    <property type="entry name" value="HD-domain/PDEase-like"/>
    <property type="match status" value="1"/>
</dbReference>
<evidence type="ECO:0000256" key="2">
    <source>
        <dbReference type="ARBA" id="ARBA00013251"/>
    </source>
</evidence>
<dbReference type="SUPFAM" id="SSF81301">
    <property type="entry name" value="Nucleotidyltransferase"/>
    <property type="match status" value="1"/>
</dbReference>
<dbReference type="Gene3D" id="3.30.460.10">
    <property type="entry name" value="Beta Polymerase, domain 2"/>
    <property type="match status" value="1"/>
</dbReference>
<dbReference type="InterPro" id="IPR045865">
    <property type="entry name" value="ACT-like_dom_sf"/>
</dbReference>
<dbReference type="SMART" id="SM00954">
    <property type="entry name" value="RelA_SpoT"/>
    <property type="match status" value="1"/>
</dbReference>
<dbReference type="InterPro" id="IPR007685">
    <property type="entry name" value="RelA_SpoT"/>
</dbReference>
<dbReference type="GO" id="GO:0015969">
    <property type="term" value="P:guanosine tetraphosphate metabolic process"/>
    <property type="evidence" value="ECO:0007669"/>
    <property type="project" value="InterPro"/>
</dbReference>
<dbReference type="InterPro" id="IPR004811">
    <property type="entry name" value="RelA/Spo_fam"/>
</dbReference>
<dbReference type="InterPro" id="IPR033655">
    <property type="entry name" value="TGS_RelA/SpoT"/>
</dbReference>
<protein>
    <recommendedName>
        <fullName evidence="2">GTP diphosphokinase</fullName>
        <ecNumber evidence="2">2.7.6.5</ecNumber>
    </recommendedName>
</protein>
<dbReference type="Pfam" id="PF13328">
    <property type="entry name" value="HD_4"/>
    <property type="match status" value="1"/>
</dbReference>
<dbReference type="AlphaFoldDB" id="A0A9X8UJD0"/>
<dbReference type="SMART" id="SM00471">
    <property type="entry name" value="HDc"/>
    <property type="match status" value="1"/>
</dbReference>
<dbReference type="InterPro" id="IPR003607">
    <property type="entry name" value="HD/PDEase_dom"/>
</dbReference>
<name>A0A9X8UJD0_9FIRM</name>
<organism evidence="8 9">
    <name type="scientific">Harryflintia acetispora</name>
    <dbReference type="NCBI Taxonomy" id="1849041"/>
    <lineage>
        <taxon>Bacteria</taxon>
        <taxon>Bacillati</taxon>
        <taxon>Bacillota</taxon>
        <taxon>Clostridia</taxon>
        <taxon>Eubacteriales</taxon>
        <taxon>Oscillospiraceae</taxon>
        <taxon>Harryflintia</taxon>
    </lineage>
</organism>
<feature type="domain" description="ACT" evidence="5">
    <location>
        <begin position="652"/>
        <end position="726"/>
    </location>
</feature>
<comment type="pathway">
    <text evidence="1">Purine metabolism; ppGpp biosynthesis; ppGpp from GTP: step 1/2.</text>
</comment>
<comment type="similarity">
    <text evidence="4">Belongs to the relA/spoT family.</text>
</comment>
<dbReference type="PANTHER" id="PTHR21262:SF31">
    <property type="entry name" value="GTP PYROPHOSPHOKINASE"/>
    <property type="match status" value="1"/>
</dbReference>
<proteinExistence type="inferred from homology"/>
<dbReference type="CDD" id="cd01668">
    <property type="entry name" value="TGS_RSH"/>
    <property type="match status" value="1"/>
</dbReference>
<dbReference type="OrthoDB" id="9805041at2"/>
<dbReference type="Gene3D" id="3.10.20.30">
    <property type="match status" value="1"/>
</dbReference>
<dbReference type="EMBL" id="SLUK01000007">
    <property type="protein sequence ID" value="TCL42923.1"/>
    <property type="molecule type" value="Genomic_DNA"/>
</dbReference>
<evidence type="ECO:0000256" key="4">
    <source>
        <dbReference type="RuleBase" id="RU003847"/>
    </source>
</evidence>
<dbReference type="Proteomes" id="UP000294682">
    <property type="component" value="Unassembled WGS sequence"/>
</dbReference>
<dbReference type="InterPro" id="IPR043519">
    <property type="entry name" value="NT_sf"/>
</dbReference>
<evidence type="ECO:0000256" key="3">
    <source>
        <dbReference type="ARBA" id="ARBA00048244"/>
    </source>
</evidence>
<dbReference type="FunFam" id="3.10.20.30:FF:000002">
    <property type="entry name" value="GTP pyrophosphokinase (RelA/SpoT)"/>
    <property type="match status" value="1"/>
</dbReference>